<gene>
    <name evidence="1" type="ORF">SD10_06150</name>
</gene>
<dbReference type="HOGENOM" id="CLU_113707_0_0_10"/>
<dbReference type="PATRIC" id="fig|1379870.5.peg.1332"/>
<dbReference type="KEGG" id="srd:SD10_06150"/>
<dbReference type="Proteomes" id="UP000033054">
    <property type="component" value="Chromosome"/>
</dbReference>
<name>A0A0E4A0W6_9BACT</name>
<protein>
    <submittedName>
        <fullName evidence="1">Uncharacterized protein</fullName>
    </submittedName>
</protein>
<sequence>MAQKNITEQVQHEAKVVQGEETKDKVYASEHTFPDPVSAQEAFGRSVEKLLNVNGWSGLSMFTADFVLHDQAGKPREGGSPQVGDYIQIILPGPMPENWVQVVDTATDENRVEFTVQPGKDPRNKQSDEVEHFFHAEASSTFRVELVGNTITASEIGKHEGINNEGPEAGNRALINTVIAEGGWLFYQKFQWKLLTDYLVHL</sequence>
<reference evidence="1 2" key="1">
    <citation type="journal article" date="2014" name="Curr. Microbiol.">
        <title>Spirosoma radiotolerans sp. nov., a gamma-radiation-resistant bacterium isolated from gamma ray-irradiated soil.</title>
        <authorList>
            <person name="Lee J.J."/>
            <person name="Srinivasan S."/>
            <person name="Lim S."/>
            <person name="Joe M."/>
            <person name="Im S."/>
            <person name="Bae S.I."/>
            <person name="Park K.R."/>
            <person name="Han J.H."/>
            <person name="Park S.H."/>
            <person name="Joo B.M."/>
            <person name="Park S.J."/>
            <person name="Kim M.K."/>
        </authorList>
    </citation>
    <scope>NUCLEOTIDE SEQUENCE [LARGE SCALE GENOMIC DNA]</scope>
    <source>
        <strain evidence="1 2">DG5A</strain>
    </source>
</reference>
<dbReference type="OrthoDB" id="947646at2"/>
<organism evidence="1 2">
    <name type="scientific">Spirosoma radiotolerans</name>
    <dbReference type="NCBI Taxonomy" id="1379870"/>
    <lineage>
        <taxon>Bacteria</taxon>
        <taxon>Pseudomonadati</taxon>
        <taxon>Bacteroidota</taxon>
        <taxon>Cytophagia</taxon>
        <taxon>Cytophagales</taxon>
        <taxon>Cytophagaceae</taxon>
        <taxon>Spirosoma</taxon>
    </lineage>
</organism>
<dbReference type="STRING" id="1379870.SD10_06150"/>
<accession>A0A0E4A0W6</accession>
<dbReference type="RefSeq" id="WP_046579120.1">
    <property type="nucleotide sequence ID" value="NZ_CP010429.1"/>
</dbReference>
<proteinExistence type="predicted"/>
<dbReference type="EMBL" id="CP010429">
    <property type="protein sequence ID" value="AKD58362.1"/>
    <property type="molecule type" value="Genomic_DNA"/>
</dbReference>
<evidence type="ECO:0000313" key="1">
    <source>
        <dbReference type="EMBL" id="AKD58362.1"/>
    </source>
</evidence>
<keyword evidence="2" id="KW-1185">Reference proteome</keyword>
<evidence type="ECO:0000313" key="2">
    <source>
        <dbReference type="Proteomes" id="UP000033054"/>
    </source>
</evidence>
<dbReference type="AlphaFoldDB" id="A0A0E4A0W6"/>